<evidence type="ECO:0000313" key="2">
    <source>
        <dbReference type="EMBL" id="CAA7024074.1"/>
    </source>
</evidence>
<dbReference type="Proteomes" id="UP000467841">
    <property type="component" value="Unassembled WGS sequence"/>
</dbReference>
<feature type="compositionally biased region" description="Polar residues" evidence="1">
    <location>
        <begin position="99"/>
        <end position="108"/>
    </location>
</feature>
<dbReference type="EMBL" id="CACVBM020000865">
    <property type="protein sequence ID" value="CAA7024074.1"/>
    <property type="molecule type" value="Genomic_DNA"/>
</dbReference>
<comment type="caution">
    <text evidence="2">The sequence shown here is derived from an EMBL/GenBank/DDBJ whole genome shotgun (WGS) entry which is preliminary data.</text>
</comment>
<protein>
    <submittedName>
        <fullName evidence="2">Uncharacterized protein</fullName>
    </submittedName>
</protein>
<sequence>MDTEEPHQMDTEEPHQRLKYEQRSHYSSPRIHQRNQQPPYNIGNKMKETTGEPPLRHTGDPTIAVVDEKQKKENHLLGLIGDGDTSSKPPRLPIRPDLTNPSSKTYLRQRSVHHAGGRSQAATLHLRTNLPQQ</sequence>
<feature type="region of interest" description="Disordered" evidence="1">
    <location>
        <begin position="78"/>
        <end position="133"/>
    </location>
</feature>
<feature type="compositionally biased region" description="Basic and acidic residues" evidence="1">
    <location>
        <begin position="45"/>
        <end position="59"/>
    </location>
</feature>
<gene>
    <name evidence="2" type="ORF">MERR_LOCUS11309</name>
</gene>
<organism evidence="2 3">
    <name type="scientific">Microthlaspi erraticum</name>
    <dbReference type="NCBI Taxonomy" id="1685480"/>
    <lineage>
        <taxon>Eukaryota</taxon>
        <taxon>Viridiplantae</taxon>
        <taxon>Streptophyta</taxon>
        <taxon>Embryophyta</taxon>
        <taxon>Tracheophyta</taxon>
        <taxon>Spermatophyta</taxon>
        <taxon>Magnoliopsida</taxon>
        <taxon>eudicotyledons</taxon>
        <taxon>Gunneridae</taxon>
        <taxon>Pentapetalae</taxon>
        <taxon>rosids</taxon>
        <taxon>malvids</taxon>
        <taxon>Brassicales</taxon>
        <taxon>Brassicaceae</taxon>
        <taxon>Coluteocarpeae</taxon>
        <taxon>Microthlaspi</taxon>
    </lineage>
</organism>
<reference evidence="2" key="1">
    <citation type="submission" date="2020-01" db="EMBL/GenBank/DDBJ databases">
        <authorList>
            <person name="Mishra B."/>
        </authorList>
    </citation>
    <scope>NUCLEOTIDE SEQUENCE [LARGE SCALE GENOMIC DNA]</scope>
</reference>
<evidence type="ECO:0000256" key="1">
    <source>
        <dbReference type="SAM" id="MobiDB-lite"/>
    </source>
</evidence>
<dbReference type="AlphaFoldDB" id="A0A6D2IFU5"/>
<proteinExistence type="predicted"/>
<keyword evidence="3" id="KW-1185">Reference proteome</keyword>
<feature type="compositionally biased region" description="Basic and acidic residues" evidence="1">
    <location>
        <begin position="1"/>
        <end position="24"/>
    </location>
</feature>
<feature type="region of interest" description="Disordered" evidence="1">
    <location>
        <begin position="1"/>
        <end position="60"/>
    </location>
</feature>
<accession>A0A6D2IFU5</accession>
<name>A0A6D2IFU5_9BRAS</name>
<evidence type="ECO:0000313" key="3">
    <source>
        <dbReference type="Proteomes" id="UP000467841"/>
    </source>
</evidence>